<dbReference type="SUPFAM" id="SSF53901">
    <property type="entry name" value="Thiolase-like"/>
    <property type="match status" value="1"/>
</dbReference>
<dbReference type="AlphaFoldDB" id="A0A7S1VGG3"/>
<evidence type="ECO:0000259" key="4">
    <source>
        <dbReference type="Pfam" id="PF00108"/>
    </source>
</evidence>
<gene>
    <name evidence="6" type="ORF">GOCE00092_LOCUS20762</name>
</gene>
<evidence type="ECO:0008006" key="7">
    <source>
        <dbReference type="Google" id="ProtNLM"/>
    </source>
</evidence>
<evidence type="ECO:0000256" key="3">
    <source>
        <dbReference type="SAM" id="SignalP"/>
    </source>
</evidence>
<evidence type="ECO:0000313" key="6">
    <source>
        <dbReference type="EMBL" id="CAD9299076.1"/>
    </source>
</evidence>
<feature type="signal peptide" evidence="3">
    <location>
        <begin position="1"/>
        <end position="27"/>
    </location>
</feature>
<dbReference type="EMBL" id="HBGK01039809">
    <property type="protein sequence ID" value="CAD9299076.1"/>
    <property type="molecule type" value="Transcribed_RNA"/>
</dbReference>
<reference evidence="6" key="1">
    <citation type="submission" date="2021-01" db="EMBL/GenBank/DDBJ databases">
        <authorList>
            <person name="Corre E."/>
            <person name="Pelletier E."/>
            <person name="Niang G."/>
            <person name="Scheremetjew M."/>
            <person name="Finn R."/>
            <person name="Kale V."/>
            <person name="Holt S."/>
            <person name="Cochrane G."/>
            <person name="Meng A."/>
            <person name="Brown T."/>
            <person name="Cohen L."/>
        </authorList>
    </citation>
    <scope>NUCLEOTIDE SEQUENCE</scope>
    <source>
        <strain evidence="6">CCMP 410</strain>
    </source>
</reference>
<protein>
    <recommendedName>
        <fullName evidence="7">Beta-ketoacyl-[acyl-carrier-protein] synthase III C-terminal domain-containing protein</fullName>
    </recommendedName>
</protein>
<feature type="chain" id="PRO_5030750911" description="Beta-ketoacyl-[acyl-carrier-protein] synthase III C-terminal domain-containing protein" evidence="3">
    <location>
        <begin position="28"/>
        <end position="436"/>
    </location>
</feature>
<evidence type="ECO:0000259" key="5">
    <source>
        <dbReference type="Pfam" id="PF08541"/>
    </source>
</evidence>
<feature type="domain" description="Thiolase N-terminal" evidence="4">
    <location>
        <begin position="114"/>
        <end position="214"/>
    </location>
</feature>
<dbReference type="Pfam" id="PF00108">
    <property type="entry name" value="Thiolase_N"/>
    <property type="match status" value="1"/>
</dbReference>
<evidence type="ECO:0000256" key="2">
    <source>
        <dbReference type="ARBA" id="ARBA00023315"/>
    </source>
</evidence>
<dbReference type="PANTHER" id="PTHR34069:SF3">
    <property type="entry name" value="ACYL-COA:ACYL-COA ALKYLTRANSFERASE"/>
    <property type="match status" value="1"/>
</dbReference>
<keyword evidence="2" id="KW-0012">Acyltransferase</keyword>
<keyword evidence="3" id="KW-0732">Signal</keyword>
<name>A0A7S1VGG3_9STRA</name>
<dbReference type="GO" id="GO:0044550">
    <property type="term" value="P:secondary metabolite biosynthetic process"/>
    <property type="evidence" value="ECO:0007669"/>
    <property type="project" value="TreeGrafter"/>
</dbReference>
<dbReference type="InterPro" id="IPR016039">
    <property type="entry name" value="Thiolase-like"/>
</dbReference>
<dbReference type="Gene3D" id="3.40.47.10">
    <property type="match status" value="2"/>
</dbReference>
<organism evidence="6">
    <name type="scientific">Grammatophora oceanica</name>
    <dbReference type="NCBI Taxonomy" id="210454"/>
    <lineage>
        <taxon>Eukaryota</taxon>
        <taxon>Sar</taxon>
        <taxon>Stramenopiles</taxon>
        <taxon>Ochrophyta</taxon>
        <taxon>Bacillariophyta</taxon>
        <taxon>Fragilariophyceae</taxon>
        <taxon>Fragilariophycidae</taxon>
        <taxon>Rhabdonematales</taxon>
        <taxon>Grammatophoraceae</taxon>
        <taxon>Grammatophora</taxon>
    </lineage>
</organism>
<dbReference type="GO" id="GO:0016747">
    <property type="term" value="F:acyltransferase activity, transferring groups other than amino-acyl groups"/>
    <property type="evidence" value="ECO:0007669"/>
    <property type="project" value="InterPro"/>
</dbReference>
<sequence length="436" mass="47646">MFEFTTCNLRLPLAIGVLTGLLCSTESLNQVASPTASSSRSTAPSSFGWIRPVYIRSVGSSLPNNPVPNDNIEQHIGAIHSKRSSLIRRKILSLNGIKNRYYAMVDGEPTHLNVDIAAEAVHDALRKSEGVSLEDVGKLATGTTIPDVIMPGFANLLHGKIGAQGSMDCLTAGGVCVSSTNALRAATHSVTLGEHKRALVVGSEALSHVLNADRFQGFDTDARDVIDPKDAFKAEFLRYMLSDGAGCALLDIEPHPTKLSFRIERFYHHSFAHELPPCMVFGTRSAGKQAELNDIYKFNNNQFLLMQQDTGLLNEHIIPLFKKSLLHAMEEGFLGQDEQPVDWFFPHISSHFFYDETAKVAEEVLGLPKERVWTNLSSVGNVGAASMLLLMWGALNPTNGEEAPALKKGDRVLMGIPESGNFSYHYILLTVVDKDG</sequence>
<evidence type="ECO:0000256" key="1">
    <source>
        <dbReference type="ARBA" id="ARBA00022679"/>
    </source>
</evidence>
<proteinExistence type="predicted"/>
<dbReference type="InterPro" id="IPR020616">
    <property type="entry name" value="Thiolase_N"/>
</dbReference>
<feature type="domain" description="Beta-ketoacyl-[acyl-carrier-protein] synthase III C-terminal" evidence="5">
    <location>
        <begin position="339"/>
        <end position="414"/>
    </location>
</feature>
<keyword evidence="1" id="KW-0808">Transferase</keyword>
<dbReference type="Pfam" id="PF08541">
    <property type="entry name" value="ACP_syn_III_C"/>
    <property type="match status" value="1"/>
</dbReference>
<dbReference type="InterPro" id="IPR013747">
    <property type="entry name" value="ACP_syn_III_C"/>
</dbReference>
<dbReference type="PANTHER" id="PTHR34069">
    <property type="entry name" value="3-OXOACYL-[ACYL-CARRIER-PROTEIN] SYNTHASE 3"/>
    <property type="match status" value="1"/>
</dbReference>
<accession>A0A7S1VGG3</accession>